<dbReference type="EMBL" id="CM056815">
    <property type="protein sequence ID" value="KAJ8630697.1"/>
    <property type="molecule type" value="Genomic_DNA"/>
</dbReference>
<comment type="caution">
    <text evidence="1">The sequence shown here is derived from an EMBL/GenBank/DDBJ whole genome shotgun (WGS) entry which is preliminary data.</text>
</comment>
<evidence type="ECO:0000313" key="2">
    <source>
        <dbReference type="Proteomes" id="UP001234297"/>
    </source>
</evidence>
<reference evidence="1 2" key="1">
    <citation type="journal article" date="2022" name="Hortic Res">
        <title>A haplotype resolved chromosomal level avocado genome allows analysis of novel avocado genes.</title>
        <authorList>
            <person name="Nath O."/>
            <person name="Fletcher S.J."/>
            <person name="Hayward A."/>
            <person name="Shaw L.M."/>
            <person name="Masouleh A.K."/>
            <person name="Furtado A."/>
            <person name="Henry R.J."/>
            <person name="Mitter N."/>
        </authorList>
    </citation>
    <scope>NUCLEOTIDE SEQUENCE [LARGE SCALE GENOMIC DNA]</scope>
    <source>
        <strain evidence="2">cv. Hass</strain>
    </source>
</reference>
<evidence type="ECO:0000313" key="1">
    <source>
        <dbReference type="EMBL" id="KAJ8630697.1"/>
    </source>
</evidence>
<dbReference type="Proteomes" id="UP001234297">
    <property type="component" value="Chromosome 7"/>
</dbReference>
<keyword evidence="2" id="KW-1185">Reference proteome</keyword>
<sequence length="205" mass="22262">MEENQCKHESAANTTHVKLFGFHVSGGDSPATVESRRYKCQYCGREFANSQALGGHQNAHKKERQGMKRVMMQGHLRSSGFSHNPIAPLPPQPPLPHFVRSSGQVIVQSPTVGSPSWVYLSALGPPFQLSHSCVYSPGLTQDYPITTFSFGRDQAAQNSIIWPHDNIRPVRGSAGVDGGANYDNAVGLDLHLSLAPAAPLSRKHV</sequence>
<accession>A0ACC2LBE3</accession>
<name>A0ACC2LBE3_PERAE</name>
<protein>
    <submittedName>
        <fullName evidence="1">Uncharacterized protein</fullName>
    </submittedName>
</protein>
<gene>
    <name evidence="1" type="ORF">MRB53_024020</name>
</gene>
<proteinExistence type="predicted"/>
<organism evidence="1 2">
    <name type="scientific">Persea americana</name>
    <name type="common">Avocado</name>
    <dbReference type="NCBI Taxonomy" id="3435"/>
    <lineage>
        <taxon>Eukaryota</taxon>
        <taxon>Viridiplantae</taxon>
        <taxon>Streptophyta</taxon>
        <taxon>Embryophyta</taxon>
        <taxon>Tracheophyta</taxon>
        <taxon>Spermatophyta</taxon>
        <taxon>Magnoliopsida</taxon>
        <taxon>Magnoliidae</taxon>
        <taxon>Laurales</taxon>
        <taxon>Lauraceae</taxon>
        <taxon>Persea</taxon>
    </lineage>
</organism>